<dbReference type="PANTHER" id="PTHR43857:SF1">
    <property type="entry name" value="YJGH FAMILY PROTEIN"/>
    <property type="match status" value="1"/>
</dbReference>
<evidence type="ECO:0000313" key="1">
    <source>
        <dbReference type="EMBL" id="TYP96578.1"/>
    </source>
</evidence>
<dbReference type="OrthoDB" id="881979at2"/>
<dbReference type="Gene3D" id="3.30.1330.40">
    <property type="entry name" value="RutC-like"/>
    <property type="match status" value="1"/>
</dbReference>
<organism evidence="1 2">
    <name type="scientific">Sphingobacterium allocomposti</name>
    <dbReference type="NCBI Taxonomy" id="415956"/>
    <lineage>
        <taxon>Bacteria</taxon>
        <taxon>Pseudomonadati</taxon>
        <taxon>Bacteroidota</taxon>
        <taxon>Sphingobacteriia</taxon>
        <taxon>Sphingobacteriales</taxon>
        <taxon>Sphingobacteriaceae</taxon>
        <taxon>Sphingobacterium</taxon>
    </lineage>
</organism>
<dbReference type="InterPro" id="IPR035959">
    <property type="entry name" value="RutC-like_sf"/>
</dbReference>
<evidence type="ECO:0000313" key="2">
    <source>
        <dbReference type="Proteomes" id="UP000325105"/>
    </source>
</evidence>
<dbReference type="Pfam" id="PF01042">
    <property type="entry name" value="Ribonuc_L-PSP"/>
    <property type="match status" value="1"/>
</dbReference>
<reference evidence="1 2" key="1">
    <citation type="submission" date="2019-07" db="EMBL/GenBank/DDBJ databases">
        <title>Genomic Encyclopedia of Archaeal and Bacterial Type Strains, Phase II (KMG-II): from individual species to whole genera.</title>
        <authorList>
            <person name="Goeker M."/>
        </authorList>
    </citation>
    <scope>NUCLEOTIDE SEQUENCE [LARGE SCALE GENOMIC DNA]</scope>
    <source>
        <strain evidence="1 2">DSM 18850</strain>
    </source>
</reference>
<proteinExistence type="predicted"/>
<dbReference type="PANTHER" id="PTHR43857">
    <property type="entry name" value="BLR7761 PROTEIN"/>
    <property type="match status" value="1"/>
</dbReference>
<name>A0A5S5DMF8_9SPHI</name>
<dbReference type="SUPFAM" id="SSF55298">
    <property type="entry name" value="YjgF-like"/>
    <property type="match status" value="1"/>
</dbReference>
<dbReference type="InterPro" id="IPR006175">
    <property type="entry name" value="YjgF/YER057c/UK114"/>
</dbReference>
<keyword evidence="2" id="KW-1185">Reference proteome</keyword>
<accession>A0A5S5DMF8</accession>
<protein>
    <submittedName>
        <fullName evidence="1">Enamine deaminase RidA (YjgF/YER057c/UK114 family)</fullName>
    </submittedName>
</protein>
<comment type="caution">
    <text evidence="1">The sequence shown here is derived from an EMBL/GenBank/DDBJ whole genome shotgun (WGS) entry which is preliminary data.</text>
</comment>
<dbReference type="AlphaFoldDB" id="A0A5S5DMF8"/>
<dbReference type="RefSeq" id="WP_148907972.1">
    <property type="nucleotide sequence ID" value="NZ_VNHX01000005.1"/>
</dbReference>
<dbReference type="EMBL" id="VNHX01000005">
    <property type="protein sequence ID" value="TYP96578.1"/>
    <property type="molecule type" value="Genomic_DNA"/>
</dbReference>
<gene>
    <name evidence="1" type="ORF">BC792_10569</name>
</gene>
<sequence>MKKKVINPWTWQEERGYVQAVEVKNFEAILYCAGQAAVLPDGASSEKDMKTQMLQALGNLEEVISQAGYACKNIVRLNVFTTSSKEFVENCFDLYKQWVRKHSVTTAVTLVEVNGLYETLSIEFEATVVK</sequence>
<dbReference type="Proteomes" id="UP000325105">
    <property type="component" value="Unassembled WGS sequence"/>
</dbReference>